<dbReference type="PANTHER" id="PTHR43095">
    <property type="entry name" value="SUGAR KINASE"/>
    <property type="match status" value="1"/>
</dbReference>
<feature type="domain" description="Carbohydrate kinase FGGY N-terminal" evidence="4">
    <location>
        <begin position="102"/>
        <end position="209"/>
    </location>
</feature>
<keyword evidence="2" id="KW-0808">Transferase</keyword>
<keyword evidence="6" id="KW-1185">Reference proteome</keyword>
<reference evidence="5" key="1">
    <citation type="submission" date="2020-03" db="EMBL/GenBank/DDBJ databases">
        <title>Spirochaetal bacteria isolated from arthropods constitute a novel genus Entomospira genus novum within the order Spirochaetales.</title>
        <authorList>
            <person name="Grana-Miraglia L."/>
            <person name="Sikutova S."/>
            <person name="Fingerle V."/>
            <person name="Sing A."/>
            <person name="Castillo-Ramirez S."/>
            <person name="Margos G."/>
            <person name="Rudolf I."/>
        </authorList>
    </citation>
    <scope>NUCLEOTIDE SEQUENCE</scope>
    <source>
        <strain evidence="5">BR149</strain>
    </source>
</reference>
<comment type="caution">
    <text evidence="5">The sequence shown here is derived from an EMBL/GenBank/DDBJ whole genome shotgun (WGS) entry which is preliminary data.</text>
</comment>
<dbReference type="Proteomes" id="UP000778951">
    <property type="component" value="Unassembled WGS sequence"/>
</dbReference>
<proteinExistence type="inferred from homology"/>
<evidence type="ECO:0000313" key="6">
    <source>
        <dbReference type="Proteomes" id="UP000778951"/>
    </source>
</evidence>
<gene>
    <name evidence="5" type="ORF">HCT48_07245</name>
</gene>
<dbReference type="GO" id="GO:0016301">
    <property type="term" value="F:kinase activity"/>
    <property type="evidence" value="ECO:0007669"/>
    <property type="project" value="UniProtKB-KW"/>
</dbReference>
<organism evidence="5 6">
    <name type="scientific">Entomospira culicis</name>
    <dbReference type="NCBI Taxonomy" id="2719989"/>
    <lineage>
        <taxon>Bacteria</taxon>
        <taxon>Pseudomonadati</taxon>
        <taxon>Spirochaetota</taxon>
        <taxon>Spirochaetia</taxon>
        <taxon>Spirochaetales</taxon>
        <taxon>Spirochaetaceae</taxon>
        <taxon>Entomospira</taxon>
    </lineage>
</organism>
<comment type="similarity">
    <text evidence="1">Belongs to the FGGY kinase family.</text>
</comment>
<evidence type="ECO:0000256" key="1">
    <source>
        <dbReference type="ARBA" id="ARBA00009156"/>
    </source>
</evidence>
<dbReference type="InterPro" id="IPR018484">
    <property type="entry name" value="FGGY_N"/>
</dbReference>
<dbReference type="EMBL" id="JAATLM010000001">
    <property type="protein sequence ID" value="NIZ70000.1"/>
    <property type="molecule type" value="Genomic_DNA"/>
</dbReference>
<dbReference type="InterPro" id="IPR043129">
    <property type="entry name" value="ATPase_NBD"/>
</dbReference>
<evidence type="ECO:0000256" key="2">
    <source>
        <dbReference type="ARBA" id="ARBA00022679"/>
    </source>
</evidence>
<dbReference type="GO" id="GO:0005975">
    <property type="term" value="P:carbohydrate metabolic process"/>
    <property type="evidence" value="ECO:0007669"/>
    <property type="project" value="InterPro"/>
</dbReference>
<dbReference type="AlphaFoldDB" id="A0A968GLI1"/>
<evidence type="ECO:0000259" key="4">
    <source>
        <dbReference type="Pfam" id="PF00370"/>
    </source>
</evidence>
<accession>A0A968GLI1</accession>
<evidence type="ECO:0000256" key="3">
    <source>
        <dbReference type="ARBA" id="ARBA00022777"/>
    </source>
</evidence>
<dbReference type="Gene3D" id="3.30.420.40">
    <property type="match status" value="2"/>
</dbReference>
<keyword evidence="3" id="KW-0418">Kinase</keyword>
<name>A0A968GLI1_9SPIO</name>
<protein>
    <recommendedName>
        <fullName evidence="4">Carbohydrate kinase FGGY N-terminal domain-containing protein</fullName>
    </recommendedName>
</protein>
<evidence type="ECO:0000313" key="5">
    <source>
        <dbReference type="EMBL" id="NIZ70000.1"/>
    </source>
</evidence>
<dbReference type="SUPFAM" id="SSF53067">
    <property type="entry name" value="Actin-like ATPase domain"/>
    <property type="match status" value="2"/>
</dbReference>
<dbReference type="RefSeq" id="WP_167696067.1">
    <property type="nucleotide sequence ID" value="NZ_CP118181.1"/>
</dbReference>
<dbReference type="PANTHER" id="PTHR43095:SF5">
    <property type="entry name" value="XYLULOSE KINASE"/>
    <property type="match status" value="1"/>
</dbReference>
<sequence length="369" mass="41863">MILSIDLGTSSVKGAIFLESRLLRSLGRVIYKRQDASSWIVAIQELISSLAHAERADLAQIVISGQGPTIVPILRNQQILKPSFYYAKGAYYPAKQANIASYFLPKVAYLLRKKPRLSEQVHYFVNAPDFIAYWLTGEVVTSLPNHAYRELIWSPEEIQAYGFSPDWFPPYAQDTAIGTVRQALRQAWMLPRRVVVYTTTFDFLSALLGSQSTQVGDVLNRAGMSEGINFITNQIPDTSLLPTVDSFWRITPHVLPHLYNVGVVFNEVGQLMQQHNYDLDEVEIQLHVAKITRIWNEMQPINVKQIRLCGGQTYHQDLNAMKRRLSHHPLHVLRFNQPELTGNAMYGAWLSGYYATLEESVDAIGKEVN</sequence>
<dbReference type="Pfam" id="PF00370">
    <property type="entry name" value="FGGY_N"/>
    <property type="match status" value="1"/>
</dbReference>
<dbReference type="InterPro" id="IPR050406">
    <property type="entry name" value="FGGY_Carb_Kinase"/>
</dbReference>